<dbReference type="SUPFAM" id="SSF51905">
    <property type="entry name" value="FAD/NAD(P)-binding domain"/>
    <property type="match status" value="2"/>
</dbReference>
<dbReference type="InterPro" id="IPR023753">
    <property type="entry name" value="FAD/NAD-binding_dom"/>
</dbReference>
<evidence type="ECO:0000256" key="4">
    <source>
        <dbReference type="ARBA" id="ARBA00022827"/>
    </source>
</evidence>
<dbReference type="PRINTS" id="PR00368">
    <property type="entry name" value="FADPNR"/>
</dbReference>
<keyword evidence="4" id="KW-0274">FAD</keyword>
<comment type="similarity">
    <text evidence="2">Belongs to the FAD-dependent oxidoreductase family.</text>
</comment>
<dbReference type="PANTHER" id="PTHR43429:SF3">
    <property type="entry name" value="NITRITE REDUCTASE [NAD(P)H]"/>
    <property type="match status" value="1"/>
</dbReference>
<dbReference type="Pfam" id="PF07992">
    <property type="entry name" value="Pyr_redox_2"/>
    <property type="match status" value="1"/>
</dbReference>
<feature type="domain" description="FAD/NAD(P)-binding" evidence="5">
    <location>
        <begin position="9"/>
        <end position="300"/>
    </location>
</feature>
<evidence type="ECO:0000259" key="5">
    <source>
        <dbReference type="Pfam" id="PF07992"/>
    </source>
</evidence>
<evidence type="ECO:0000256" key="1">
    <source>
        <dbReference type="ARBA" id="ARBA00001974"/>
    </source>
</evidence>
<protein>
    <submittedName>
        <fullName evidence="7">NAD(P)/FAD-dependent oxidoreductase</fullName>
    </submittedName>
</protein>
<dbReference type="Pfam" id="PF18267">
    <property type="entry name" value="Rubredoxin_C"/>
    <property type="match status" value="1"/>
</dbReference>
<organism evidence="7 8">
    <name type="scientific">Ancylobacter oerskovii</name>
    <dbReference type="NCBI Taxonomy" id="459519"/>
    <lineage>
        <taxon>Bacteria</taxon>
        <taxon>Pseudomonadati</taxon>
        <taxon>Pseudomonadota</taxon>
        <taxon>Alphaproteobacteria</taxon>
        <taxon>Hyphomicrobiales</taxon>
        <taxon>Xanthobacteraceae</taxon>
        <taxon>Ancylobacter</taxon>
    </lineage>
</organism>
<dbReference type="InterPro" id="IPR036188">
    <property type="entry name" value="FAD/NAD-bd_sf"/>
</dbReference>
<dbReference type="InterPro" id="IPR041575">
    <property type="entry name" value="Rubredoxin_C"/>
</dbReference>
<dbReference type="Gene3D" id="3.30.390.30">
    <property type="match status" value="1"/>
</dbReference>
<comment type="cofactor">
    <cofactor evidence="1">
        <name>FAD</name>
        <dbReference type="ChEBI" id="CHEBI:57692"/>
    </cofactor>
</comment>
<dbReference type="PRINTS" id="PR00411">
    <property type="entry name" value="PNDRDTASEI"/>
</dbReference>
<dbReference type="Gene3D" id="3.50.50.60">
    <property type="entry name" value="FAD/NAD(P)-binding domain"/>
    <property type="match status" value="2"/>
</dbReference>
<keyword evidence="3" id="KW-0285">Flavoprotein</keyword>
<dbReference type="InterPro" id="IPR050260">
    <property type="entry name" value="FAD-bd_OxRdtase"/>
</dbReference>
<name>A0ABW4YVE2_9HYPH</name>
<comment type="caution">
    <text evidence="7">The sequence shown here is derived from an EMBL/GenBank/DDBJ whole genome shotgun (WGS) entry which is preliminary data.</text>
</comment>
<dbReference type="Proteomes" id="UP001597299">
    <property type="component" value="Unassembled WGS sequence"/>
</dbReference>
<feature type="domain" description="NADH-rubredoxin oxidoreductase C-terminal" evidence="6">
    <location>
        <begin position="320"/>
        <end position="391"/>
    </location>
</feature>
<evidence type="ECO:0000259" key="6">
    <source>
        <dbReference type="Pfam" id="PF18267"/>
    </source>
</evidence>
<keyword evidence="8" id="KW-1185">Reference proteome</keyword>
<sequence length="421" mass="43478">MSTSPLCEQVVIVGNGMAAAKFCEELAAQAPDRFALTVIGAEPHLAYNRVLLSSLLAGEVGADDLVLKDAGWWASRGIELKLGTPVAAIDTAARQVRLADGSVLPYGKLVLATGSSAIRLPLPGMELPGVMTFRDMADVEALLAAARPGTRAVVIGGGLLGLEAATGLAGAGAQTAIIHLADRLMERQLDAPAAALLRQAVEARGIAVHLEAATLAIEGDGRVEGLRLADGRLLPADLVVVACGVRPNAELARAAGIGCGRGILIDDHLATDAPDIFAIGECAEHRGQVYGLVEPAYEQARVLARRLAGKGAAYAGSVLATNLKVSGVHVFSAGDFLGAEGTQEMVLADPGLGLYRRLVLRRDGDATRLVGAVLFGDTADGLFYLDLMRSGRDIGATRAALAFGRAYLAPDAFLDSLPEAA</sequence>
<evidence type="ECO:0000256" key="3">
    <source>
        <dbReference type="ARBA" id="ARBA00022630"/>
    </source>
</evidence>
<dbReference type="InterPro" id="IPR016156">
    <property type="entry name" value="FAD/NAD-linked_Rdtase_dimer_sf"/>
</dbReference>
<evidence type="ECO:0000256" key="2">
    <source>
        <dbReference type="ARBA" id="ARBA00006442"/>
    </source>
</evidence>
<evidence type="ECO:0000313" key="8">
    <source>
        <dbReference type="Proteomes" id="UP001597299"/>
    </source>
</evidence>
<dbReference type="EMBL" id="JBHUHD010000001">
    <property type="protein sequence ID" value="MFD2140140.1"/>
    <property type="molecule type" value="Genomic_DNA"/>
</dbReference>
<proteinExistence type="inferred from homology"/>
<gene>
    <name evidence="7" type="ORF">ACFSNC_07005</name>
</gene>
<dbReference type="RefSeq" id="WP_213353190.1">
    <property type="nucleotide sequence ID" value="NZ_JAHBGB010000033.1"/>
</dbReference>
<evidence type="ECO:0000313" key="7">
    <source>
        <dbReference type="EMBL" id="MFD2140140.1"/>
    </source>
</evidence>
<accession>A0ABW4YVE2</accession>
<dbReference type="PANTHER" id="PTHR43429">
    <property type="entry name" value="PYRIDINE NUCLEOTIDE-DISULFIDE OXIDOREDUCTASE DOMAIN-CONTAINING"/>
    <property type="match status" value="1"/>
</dbReference>
<reference evidence="8" key="1">
    <citation type="journal article" date="2019" name="Int. J. Syst. Evol. Microbiol.">
        <title>The Global Catalogue of Microorganisms (GCM) 10K type strain sequencing project: providing services to taxonomists for standard genome sequencing and annotation.</title>
        <authorList>
            <consortium name="The Broad Institute Genomics Platform"/>
            <consortium name="The Broad Institute Genome Sequencing Center for Infectious Disease"/>
            <person name="Wu L."/>
            <person name="Ma J."/>
        </authorList>
    </citation>
    <scope>NUCLEOTIDE SEQUENCE [LARGE SCALE GENOMIC DNA]</scope>
    <source>
        <strain evidence="8">CCM 7435</strain>
    </source>
</reference>